<proteinExistence type="predicted"/>
<name>A0A521B1A7_SACCC</name>
<keyword evidence="2" id="KW-1185">Reference proteome</keyword>
<sequence length="43" mass="5189">MPIIWFIVIQQVKINIFSCKPFYFNYSLTDFNPALTHVVVERR</sequence>
<accession>A0A521B1A7</accession>
<dbReference type="AlphaFoldDB" id="A0A521B1A7"/>
<evidence type="ECO:0000313" key="1">
    <source>
        <dbReference type="EMBL" id="SMO40857.1"/>
    </source>
</evidence>
<gene>
    <name evidence="1" type="ORF">SAMN06265379_101577</name>
</gene>
<protein>
    <submittedName>
        <fullName evidence="1">Uncharacterized protein</fullName>
    </submittedName>
</protein>
<reference evidence="1 2" key="1">
    <citation type="submission" date="2017-05" db="EMBL/GenBank/DDBJ databases">
        <authorList>
            <person name="Varghese N."/>
            <person name="Submissions S."/>
        </authorList>
    </citation>
    <scope>NUCLEOTIDE SEQUENCE [LARGE SCALE GENOMIC DNA]</scope>
    <source>
        <strain evidence="1 2">DSM 27040</strain>
    </source>
</reference>
<evidence type="ECO:0000313" key="2">
    <source>
        <dbReference type="Proteomes" id="UP000319040"/>
    </source>
</evidence>
<dbReference type="EMBL" id="FXTB01000001">
    <property type="protein sequence ID" value="SMO40857.1"/>
    <property type="molecule type" value="Genomic_DNA"/>
</dbReference>
<dbReference type="Proteomes" id="UP000319040">
    <property type="component" value="Unassembled WGS sequence"/>
</dbReference>
<organism evidence="1 2">
    <name type="scientific">Saccharicrinis carchari</name>
    <dbReference type="NCBI Taxonomy" id="1168039"/>
    <lineage>
        <taxon>Bacteria</taxon>
        <taxon>Pseudomonadati</taxon>
        <taxon>Bacteroidota</taxon>
        <taxon>Bacteroidia</taxon>
        <taxon>Marinilabiliales</taxon>
        <taxon>Marinilabiliaceae</taxon>
        <taxon>Saccharicrinis</taxon>
    </lineage>
</organism>